<evidence type="ECO:0000256" key="2">
    <source>
        <dbReference type="SAM" id="SignalP"/>
    </source>
</evidence>
<keyword evidence="1" id="KW-0812">Transmembrane</keyword>
<evidence type="ECO:0000313" key="3">
    <source>
        <dbReference type="EMBL" id="KFI82233.1"/>
    </source>
</evidence>
<accession>A0A087CG33</accession>
<feature type="transmembrane region" description="Helical" evidence="1">
    <location>
        <begin position="486"/>
        <end position="516"/>
    </location>
</feature>
<dbReference type="Gene3D" id="3.40.50.1820">
    <property type="entry name" value="alpha/beta hydrolase"/>
    <property type="match status" value="1"/>
</dbReference>
<feature type="chain" id="PRO_5039339114" evidence="2">
    <location>
        <begin position="19"/>
        <end position="518"/>
    </location>
</feature>
<name>A0A087CG33_9BIFI</name>
<keyword evidence="4" id="KW-1185">Reference proteome</keyword>
<organism evidence="3 4">
    <name type="scientific">Bifidobacterium psychraerophilum</name>
    <dbReference type="NCBI Taxonomy" id="218140"/>
    <lineage>
        <taxon>Bacteria</taxon>
        <taxon>Bacillati</taxon>
        <taxon>Actinomycetota</taxon>
        <taxon>Actinomycetes</taxon>
        <taxon>Bifidobacteriales</taxon>
        <taxon>Bifidobacteriaceae</taxon>
        <taxon>Bifidobacterium</taxon>
    </lineage>
</organism>
<feature type="signal peptide" evidence="2">
    <location>
        <begin position="1"/>
        <end position="18"/>
    </location>
</feature>
<dbReference type="InterPro" id="IPR053145">
    <property type="entry name" value="AB_hydrolase_Est10"/>
</dbReference>
<dbReference type="PANTHER" id="PTHR43265:SF1">
    <property type="entry name" value="ESTERASE ESTD"/>
    <property type="match status" value="1"/>
</dbReference>
<feature type="transmembrane region" description="Helical" evidence="1">
    <location>
        <begin position="402"/>
        <end position="421"/>
    </location>
</feature>
<dbReference type="STRING" id="218140.BPSY_1082"/>
<dbReference type="GO" id="GO:0052689">
    <property type="term" value="F:carboxylic ester hydrolase activity"/>
    <property type="evidence" value="ECO:0007669"/>
    <property type="project" value="TreeGrafter"/>
</dbReference>
<sequence length="518" mass="55349">MFLILMLLGSLMTPQWSVAPYTDHVSVQSSNTAIAAKGISVPHEGSYRTKESRITIKLNDSVSINAIVREPIGASGKRPACLFLHGAGTGDSSEVYGDVASAMSSAGIVTLVPDKRLDNYSMLHRDYPQMAKDYGTSFDVLKQWPSVDAGKVGLYAESEGTWISSLITAERKDVAYSILTSAPVVSGRQQMSMAASAYFADSGAPESLIRDVPKLTSMDFSAIGLDYANFDSTPYLRKLTQPVLVNYGVEDLSMPIEQGTQTILKQASSAGNDNVTVRYYQANHQMRTGSHLSEPGLPLDTSYTRNLEDWINSVTSGATADSWTTPQIAGARPSQRYAAPLTTPPGLVASLGVLIALMVSALGFCLLSGILALGIGVGSAARSAANRQRSLGGFGRGIKAPLTVTVLLASLSLTAALLYVGNTAIKALSLQRDASLFLHGWIMLRIAAIALVLVFGWLCSGIWSALRRHDDERVPSATERHQTIRVLHGAGHIGVMLCGILGSLLVMVSLAFWGLYTF</sequence>
<comment type="caution">
    <text evidence="3">The sequence shown here is derived from an EMBL/GenBank/DDBJ whole genome shotgun (WGS) entry which is preliminary data.</text>
</comment>
<dbReference type="AlphaFoldDB" id="A0A087CG33"/>
<dbReference type="EMBL" id="JGZI01000009">
    <property type="protein sequence ID" value="KFI82233.1"/>
    <property type="molecule type" value="Genomic_DNA"/>
</dbReference>
<proteinExistence type="predicted"/>
<reference evidence="3 4" key="1">
    <citation type="submission" date="2014-03" db="EMBL/GenBank/DDBJ databases">
        <title>Genomics of Bifidobacteria.</title>
        <authorList>
            <person name="Ventura M."/>
            <person name="Milani C."/>
            <person name="Lugli G.A."/>
        </authorList>
    </citation>
    <scope>NUCLEOTIDE SEQUENCE [LARGE SCALE GENOMIC DNA]</scope>
    <source>
        <strain evidence="3 4">LMG 21775</strain>
    </source>
</reference>
<protein>
    <submittedName>
        <fullName evidence="3">DPpx2 protein</fullName>
    </submittedName>
</protein>
<keyword evidence="2" id="KW-0732">Signal</keyword>
<dbReference type="PANTHER" id="PTHR43265">
    <property type="entry name" value="ESTERASE ESTD"/>
    <property type="match status" value="1"/>
</dbReference>
<dbReference type="SUPFAM" id="SSF53474">
    <property type="entry name" value="alpha/beta-Hydrolases"/>
    <property type="match status" value="1"/>
</dbReference>
<evidence type="ECO:0000256" key="1">
    <source>
        <dbReference type="SAM" id="Phobius"/>
    </source>
</evidence>
<dbReference type="eggNOG" id="COG1073">
    <property type="taxonomic scope" value="Bacteria"/>
</dbReference>
<keyword evidence="1" id="KW-0472">Membrane</keyword>
<evidence type="ECO:0000313" key="4">
    <source>
        <dbReference type="Proteomes" id="UP000029050"/>
    </source>
</evidence>
<dbReference type="Proteomes" id="UP000029050">
    <property type="component" value="Unassembled WGS sequence"/>
</dbReference>
<feature type="transmembrane region" description="Helical" evidence="1">
    <location>
        <begin position="351"/>
        <end position="381"/>
    </location>
</feature>
<feature type="transmembrane region" description="Helical" evidence="1">
    <location>
        <begin position="441"/>
        <end position="466"/>
    </location>
</feature>
<keyword evidence="1" id="KW-1133">Transmembrane helix</keyword>
<gene>
    <name evidence="3" type="ORF">BPSY_1082</name>
</gene>
<dbReference type="InterPro" id="IPR029058">
    <property type="entry name" value="AB_hydrolase_fold"/>
</dbReference>